<accession>A0A5C4RPS8</accession>
<evidence type="ECO:0000313" key="9">
    <source>
        <dbReference type="Proteomes" id="UP000305760"/>
    </source>
</evidence>
<dbReference type="Proteomes" id="UP000305760">
    <property type="component" value="Unassembled WGS sequence"/>
</dbReference>
<evidence type="ECO:0000313" key="8">
    <source>
        <dbReference type="EMBL" id="TNJ32731.1"/>
    </source>
</evidence>
<evidence type="ECO:0000256" key="6">
    <source>
        <dbReference type="SAM" id="Phobius"/>
    </source>
</evidence>
<name>A0A5C4RPS8_9GAMM</name>
<sequence length="231" mass="24884">MNPPAGFWRRYAAYSLDIALLALLALPLLWSRLAAGADELDAGLERLQWRLWEMFDASLAHPDTSPLALANQWAADPVLRAGMESLVLSGTVLTLQTLAVFCGLAAVWFIAGEASPWQASPGKRAFGLRVTDRDGVRPGLGRVMLRFLAGAPSWLLLNLGHAMAAWTPGKRALHDYLAGTRVELAPGAAPAMPRGARRWLYAQAAAFAATVGFIGLRYAQLLWEVAEGGLP</sequence>
<protein>
    <submittedName>
        <fullName evidence="8">RDD family protein</fullName>
    </submittedName>
</protein>
<dbReference type="Pfam" id="PF06271">
    <property type="entry name" value="RDD"/>
    <property type="match status" value="1"/>
</dbReference>
<dbReference type="EMBL" id="SMDR01000005">
    <property type="protein sequence ID" value="TNJ32731.1"/>
    <property type="molecule type" value="Genomic_DNA"/>
</dbReference>
<evidence type="ECO:0000256" key="1">
    <source>
        <dbReference type="ARBA" id="ARBA00004651"/>
    </source>
</evidence>
<evidence type="ECO:0000256" key="4">
    <source>
        <dbReference type="ARBA" id="ARBA00022989"/>
    </source>
</evidence>
<keyword evidence="9" id="KW-1185">Reference proteome</keyword>
<feature type="domain" description="RDD" evidence="7">
    <location>
        <begin position="4"/>
        <end position="179"/>
    </location>
</feature>
<dbReference type="OrthoDB" id="9793824at2"/>
<evidence type="ECO:0000256" key="5">
    <source>
        <dbReference type="ARBA" id="ARBA00023136"/>
    </source>
</evidence>
<organism evidence="8 9">
    <name type="scientific">Arenimonas terrae</name>
    <dbReference type="NCBI Taxonomy" id="2546226"/>
    <lineage>
        <taxon>Bacteria</taxon>
        <taxon>Pseudomonadati</taxon>
        <taxon>Pseudomonadota</taxon>
        <taxon>Gammaproteobacteria</taxon>
        <taxon>Lysobacterales</taxon>
        <taxon>Lysobacteraceae</taxon>
        <taxon>Arenimonas</taxon>
    </lineage>
</organism>
<evidence type="ECO:0000256" key="3">
    <source>
        <dbReference type="ARBA" id="ARBA00022692"/>
    </source>
</evidence>
<comment type="subcellular location">
    <subcellularLocation>
        <location evidence="1">Cell membrane</location>
        <topology evidence="1">Multi-pass membrane protein</topology>
    </subcellularLocation>
</comment>
<proteinExistence type="predicted"/>
<keyword evidence="5 6" id="KW-0472">Membrane</keyword>
<dbReference type="GO" id="GO:0005886">
    <property type="term" value="C:plasma membrane"/>
    <property type="evidence" value="ECO:0007669"/>
    <property type="project" value="UniProtKB-SubCell"/>
</dbReference>
<evidence type="ECO:0000259" key="7">
    <source>
        <dbReference type="Pfam" id="PF06271"/>
    </source>
</evidence>
<dbReference type="AlphaFoldDB" id="A0A5C4RPS8"/>
<dbReference type="InterPro" id="IPR010432">
    <property type="entry name" value="RDD"/>
</dbReference>
<evidence type="ECO:0000256" key="2">
    <source>
        <dbReference type="ARBA" id="ARBA00022475"/>
    </source>
</evidence>
<gene>
    <name evidence="8" type="ORF">E1B00_15155</name>
</gene>
<dbReference type="RefSeq" id="WP_139450351.1">
    <property type="nucleotide sequence ID" value="NZ_SMDR01000005.1"/>
</dbReference>
<keyword evidence="2" id="KW-1003">Cell membrane</keyword>
<dbReference type="InterPro" id="IPR051791">
    <property type="entry name" value="Pra-immunoreactive"/>
</dbReference>
<feature type="transmembrane region" description="Helical" evidence="6">
    <location>
        <begin position="86"/>
        <end position="111"/>
    </location>
</feature>
<comment type="caution">
    <text evidence="8">The sequence shown here is derived from an EMBL/GenBank/DDBJ whole genome shotgun (WGS) entry which is preliminary data.</text>
</comment>
<dbReference type="PANTHER" id="PTHR36115">
    <property type="entry name" value="PROLINE-RICH ANTIGEN HOMOLOG-RELATED"/>
    <property type="match status" value="1"/>
</dbReference>
<reference evidence="8 9" key="1">
    <citation type="submission" date="2019-03" db="EMBL/GenBank/DDBJ databases">
        <title>Arenimonas daejeonensis sp. nov., isolated from compost.</title>
        <authorList>
            <person name="Jeon C.O."/>
        </authorList>
    </citation>
    <scope>NUCLEOTIDE SEQUENCE [LARGE SCALE GENOMIC DNA]</scope>
    <source>
        <strain evidence="8 9">R29</strain>
    </source>
</reference>
<feature type="transmembrane region" description="Helical" evidence="6">
    <location>
        <begin position="199"/>
        <end position="219"/>
    </location>
</feature>
<keyword evidence="3 6" id="KW-0812">Transmembrane</keyword>
<keyword evidence="4 6" id="KW-1133">Transmembrane helix</keyword>